<dbReference type="GO" id="GO:0051603">
    <property type="term" value="P:proteolysis involved in protein catabolic process"/>
    <property type="evidence" value="ECO:0007669"/>
    <property type="project" value="InterPro"/>
</dbReference>
<dbReference type="InterPro" id="IPR022281">
    <property type="entry name" value="ATP-dep_Prtase_HsIV_su"/>
</dbReference>
<evidence type="ECO:0000256" key="6">
    <source>
        <dbReference type="ARBA" id="ARBA00022801"/>
    </source>
</evidence>
<keyword evidence="5" id="KW-0479">Metal-binding</keyword>
<reference evidence="8 9" key="1">
    <citation type="submission" date="2018-08" db="EMBL/GenBank/DDBJ databases">
        <title>Meiothermus terrae DSM 26712 genome sequencing project.</title>
        <authorList>
            <person name="Da Costa M.S."/>
            <person name="Albuquerque L."/>
            <person name="Raposo P."/>
            <person name="Froufe H.J.C."/>
            <person name="Barroso C.S."/>
            <person name="Egas C."/>
        </authorList>
    </citation>
    <scope>NUCLEOTIDE SEQUENCE [LARGE SCALE GENOMIC DNA]</scope>
    <source>
        <strain evidence="8 9">DSM 26712</strain>
    </source>
</reference>
<name>A0A399EAE2_9DEIN</name>
<dbReference type="NCBIfam" id="TIGR03692">
    <property type="entry name" value="ATP_dep_HslV"/>
    <property type="match status" value="1"/>
</dbReference>
<evidence type="ECO:0000256" key="2">
    <source>
        <dbReference type="ARBA" id="ARBA00006053"/>
    </source>
</evidence>
<dbReference type="GO" id="GO:0005839">
    <property type="term" value="C:proteasome core complex"/>
    <property type="evidence" value="ECO:0007669"/>
    <property type="project" value="InterPro"/>
</dbReference>
<comment type="similarity">
    <text evidence="2">Belongs to the peptidase T1B family. HslV subfamily.</text>
</comment>
<keyword evidence="6 8" id="KW-0378">Hydrolase</keyword>
<dbReference type="PANTHER" id="PTHR32194">
    <property type="entry name" value="METALLOPROTEASE TLDD"/>
    <property type="match status" value="1"/>
</dbReference>
<evidence type="ECO:0000313" key="8">
    <source>
        <dbReference type="EMBL" id="RIH81305.1"/>
    </source>
</evidence>
<proteinExistence type="inferred from homology"/>
<dbReference type="EC" id="3.4.21.-" evidence="8"/>
<dbReference type="Proteomes" id="UP000265715">
    <property type="component" value="Unassembled WGS sequence"/>
</dbReference>
<gene>
    <name evidence="8" type="primary">clpQ</name>
    <name evidence="8" type="ORF">Mterra_03248</name>
</gene>
<evidence type="ECO:0000256" key="3">
    <source>
        <dbReference type="ARBA" id="ARBA00022490"/>
    </source>
</evidence>
<comment type="caution">
    <text evidence="8">The sequence shown here is derived from an EMBL/GenBank/DDBJ whole genome shotgun (WGS) entry which is preliminary data.</text>
</comment>
<keyword evidence="4 8" id="KW-0645">Protease</keyword>
<evidence type="ECO:0000256" key="7">
    <source>
        <dbReference type="ARBA" id="ARBA00023053"/>
    </source>
</evidence>
<dbReference type="EMBL" id="QXDL01000185">
    <property type="protein sequence ID" value="RIH81305.1"/>
    <property type="molecule type" value="Genomic_DNA"/>
</dbReference>
<organism evidence="8 9">
    <name type="scientific">Calidithermus terrae</name>
    <dbReference type="NCBI Taxonomy" id="1408545"/>
    <lineage>
        <taxon>Bacteria</taxon>
        <taxon>Thermotogati</taxon>
        <taxon>Deinococcota</taxon>
        <taxon>Deinococci</taxon>
        <taxon>Thermales</taxon>
        <taxon>Thermaceae</taxon>
        <taxon>Calidithermus</taxon>
    </lineage>
</organism>
<keyword evidence="7" id="KW-0915">Sodium</keyword>
<dbReference type="InterPro" id="IPR001353">
    <property type="entry name" value="Proteasome_sua/b"/>
</dbReference>
<dbReference type="Pfam" id="PF00227">
    <property type="entry name" value="Proteasome"/>
    <property type="match status" value="1"/>
</dbReference>
<dbReference type="PROSITE" id="PS51476">
    <property type="entry name" value="PROTEASOME_BETA_2"/>
    <property type="match status" value="1"/>
</dbReference>
<dbReference type="InterPro" id="IPR023333">
    <property type="entry name" value="Proteasome_suB-type"/>
</dbReference>
<protein>
    <submittedName>
        <fullName evidence="8">ATP-dependent protease subunit ClpQ</fullName>
        <ecNumber evidence="8">3.4.21.-</ecNumber>
    </submittedName>
</protein>
<evidence type="ECO:0000256" key="4">
    <source>
        <dbReference type="ARBA" id="ARBA00022670"/>
    </source>
</evidence>
<evidence type="ECO:0000256" key="5">
    <source>
        <dbReference type="ARBA" id="ARBA00022723"/>
    </source>
</evidence>
<comment type="subcellular location">
    <subcellularLocation>
        <location evidence="1">Cytoplasm</location>
    </subcellularLocation>
</comment>
<dbReference type="InterPro" id="IPR029055">
    <property type="entry name" value="Ntn_hydrolases_N"/>
</dbReference>
<dbReference type="SUPFAM" id="SSF56235">
    <property type="entry name" value="N-terminal nucleophile aminohydrolases (Ntn hydrolases)"/>
    <property type="match status" value="1"/>
</dbReference>
<keyword evidence="3" id="KW-0963">Cytoplasm</keyword>
<dbReference type="AlphaFoldDB" id="A0A399EAE2"/>
<sequence>MESMHGTTIVAVRKNGVTALAGDGQVTLGQTIMKIGAVKVRRLEVGGGVLVGFAGAVADALTLLEKFEGALQAAKGNLQRAAVDTVKLWRTDRVLRNLEAMLVVADRDTLLLLSGNGEVLTPDEPVLAVGSGGAYALSAAKALLRHSGLSAPEIAQEAIRIAGEVDLYTSGNPTVYSLGEA</sequence>
<dbReference type="PANTHER" id="PTHR32194:SF0">
    <property type="entry name" value="ATP-DEPENDENT PROTEASE SUBUNIT HSLV"/>
    <property type="match status" value="1"/>
</dbReference>
<dbReference type="RefSeq" id="WP_027893478.1">
    <property type="nucleotide sequence ID" value="NZ_QXDL01000185.1"/>
</dbReference>
<evidence type="ECO:0000256" key="1">
    <source>
        <dbReference type="ARBA" id="ARBA00004496"/>
    </source>
</evidence>
<accession>A0A399EAE2</accession>
<dbReference type="NCBIfam" id="NF003964">
    <property type="entry name" value="PRK05456.1"/>
    <property type="match status" value="1"/>
</dbReference>
<dbReference type="GO" id="GO:0009376">
    <property type="term" value="C:HslUV protease complex"/>
    <property type="evidence" value="ECO:0007669"/>
    <property type="project" value="InterPro"/>
</dbReference>
<evidence type="ECO:0000313" key="9">
    <source>
        <dbReference type="Proteomes" id="UP000265715"/>
    </source>
</evidence>
<dbReference type="GO" id="GO:0004298">
    <property type="term" value="F:threonine-type endopeptidase activity"/>
    <property type="evidence" value="ECO:0007669"/>
    <property type="project" value="InterPro"/>
</dbReference>
<keyword evidence="9" id="KW-1185">Reference proteome</keyword>
<dbReference type="Gene3D" id="3.60.20.10">
    <property type="entry name" value="Glutamine Phosphoribosylpyrophosphate, subunit 1, domain 1"/>
    <property type="match status" value="1"/>
</dbReference>
<dbReference type="GO" id="GO:0046872">
    <property type="term" value="F:metal ion binding"/>
    <property type="evidence" value="ECO:0007669"/>
    <property type="project" value="UniProtKB-KW"/>
</dbReference>
<dbReference type="OrthoDB" id="9804884at2"/>